<keyword evidence="1" id="KW-0812">Transmembrane</keyword>
<comment type="caution">
    <text evidence="2">The sequence shown here is derived from an EMBL/GenBank/DDBJ whole genome shotgun (WGS) entry which is preliminary data.</text>
</comment>
<protein>
    <submittedName>
        <fullName evidence="2">Uncharacterized protein</fullName>
    </submittedName>
</protein>
<gene>
    <name evidence="2" type="ORF">LCGC14_0239180</name>
</gene>
<organism evidence="2">
    <name type="scientific">marine sediment metagenome</name>
    <dbReference type="NCBI Taxonomy" id="412755"/>
    <lineage>
        <taxon>unclassified sequences</taxon>
        <taxon>metagenomes</taxon>
        <taxon>ecological metagenomes</taxon>
    </lineage>
</organism>
<keyword evidence="1" id="KW-1133">Transmembrane helix</keyword>
<reference evidence="2" key="1">
    <citation type="journal article" date="2015" name="Nature">
        <title>Complex archaea that bridge the gap between prokaryotes and eukaryotes.</title>
        <authorList>
            <person name="Spang A."/>
            <person name="Saw J.H."/>
            <person name="Jorgensen S.L."/>
            <person name="Zaremba-Niedzwiedzka K."/>
            <person name="Martijn J."/>
            <person name="Lind A.E."/>
            <person name="van Eijk R."/>
            <person name="Schleper C."/>
            <person name="Guy L."/>
            <person name="Ettema T.J."/>
        </authorList>
    </citation>
    <scope>NUCLEOTIDE SEQUENCE</scope>
</reference>
<sequence length="324" mass="35698">MNDTGPTTRTLRTGLKALVKERALIALLLSAGIIIALGMARYDWVERVGVAPEAFWTMKVGWRGEADIVVAGDSRVLCAVSPAAMAEVLPGRRILNYAFLGTGCEPTYLSAARSVLSPDSDRPTIVLGVSPRSLTKGATRQKWFAPVYDQHVLKRWLSRHTGGVMYFFRAMTYAELLTTLGAAEPKAGRCFQDFHPDGWEATIIEPAHRGALEEYRTKFDPDQEGPVDPDIIDGFLEIVRRWRADGIAVYAFRPPSCLEMVAMEDAISGFDEASFVRQFEAAGGVWLDVDQGAYSSYDGSHLDLNSAPQFSKDLAHLIKKGTEH</sequence>
<accession>A0A0F9WSZ9</accession>
<name>A0A0F9WSZ9_9ZZZZ</name>
<dbReference type="EMBL" id="LAZR01000119">
    <property type="protein sequence ID" value="KKN89411.1"/>
    <property type="molecule type" value="Genomic_DNA"/>
</dbReference>
<keyword evidence="1" id="KW-0472">Membrane</keyword>
<evidence type="ECO:0000256" key="1">
    <source>
        <dbReference type="SAM" id="Phobius"/>
    </source>
</evidence>
<evidence type="ECO:0000313" key="2">
    <source>
        <dbReference type="EMBL" id="KKN89411.1"/>
    </source>
</evidence>
<feature type="transmembrane region" description="Helical" evidence="1">
    <location>
        <begin position="23"/>
        <end position="40"/>
    </location>
</feature>
<proteinExistence type="predicted"/>
<dbReference type="AlphaFoldDB" id="A0A0F9WSZ9"/>